<dbReference type="EMBL" id="JAAEDM010000004">
    <property type="protein sequence ID" value="MBR0670009.1"/>
    <property type="molecule type" value="Genomic_DNA"/>
</dbReference>
<gene>
    <name evidence="1" type="ORF">GXW76_02380</name>
</gene>
<reference evidence="1" key="1">
    <citation type="submission" date="2020-01" db="EMBL/GenBank/DDBJ databases">
        <authorList>
            <person name="Rat A."/>
        </authorList>
    </citation>
    <scope>NUCLEOTIDE SEQUENCE</scope>
    <source>
        <strain evidence="1">LMG 31231</strain>
    </source>
</reference>
<accession>A0A9X9WS80</accession>
<reference evidence="1" key="2">
    <citation type="journal article" date="2021" name="Syst. Appl. Microbiol.">
        <title>Roseomonas hellenica sp. nov., isolated from roots of wild-growing Alkanna tinctoria.</title>
        <authorList>
            <person name="Rat A."/>
            <person name="Naranjo H.D."/>
            <person name="Lebbe L."/>
            <person name="Cnockaert M."/>
            <person name="Krigas N."/>
            <person name="Grigoriadou K."/>
            <person name="Maloupa E."/>
            <person name="Willems A."/>
        </authorList>
    </citation>
    <scope>NUCLEOTIDE SEQUENCE</scope>
    <source>
        <strain evidence="1">LMG 31231</strain>
    </source>
</reference>
<protein>
    <submittedName>
        <fullName evidence="1">Uncharacterized protein</fullName>
    </submittedName>
</protein>
<name>A0A9X9WS80_9PROT</name>
<dbReference type="RefSeq" id="WP_211860390.1">
    <property type="nucleotide sequence ID" value="NZ_JAAEDM010000004.1"/>
</dbReference>
<evidence type="ECO:0000313" key="1">
    <source>
        <dbReference type="EMBL" id="MBR0670009.1"/>
    </source>
</evidence>
<dbReference type="AlphaFoldDB" id="A0A9X9WS80"/>
<comment type="caution">
    <text evidence="1">The sequence shown here is derived from an EMBL/GenBank/DDBJ whole genome shotgun (WGS) entry which is preliminary data.</text>
</comment>
<sequence length="69" mass="7163">MTDLALPRPRQEDLSSVALLESTGSAELHLRGCAGTLLRLPLADADRQRGLAALATMVGALHRAAGNAT</sequence>
<evidence type="ECO:0000313" key="2">
    <source>
        <dbReference type="Proteomes" id="UP001138751"/>
    </source>
</evidence>
<dbReference type="Proteomes" id="UP001138751">
    <property type="component" value="Unassembled WGS sequence"/>
</dbReference>
<keyword evidence="2" id="KW-1185">Reference proteome</keyword>
<proteinExistence type="predicted"/>
<organism evidence="1 2">
    <name type="scientific">Neoroseomonas soli</name>
    <dbReference type="NCBI Taxonomy" id="1081025"/>
    <lineage>
        <taxon>Bacteria</taxon>
        <taxon>Pseudomonadati</taxon>
        <taxon>Pseudomonadota</taxon>
        <taxon>Alphaproteobacteria</taxon>
        <taxon>Acetobacterales</taxon>
        <taxon>Acetobacteraceae</taxon>
        <taxon>Neoroseomonas</taxon>
    </lineage>
</organism>